<dbReference type="Proteomes" id="UP000683517">
    <property type="component" value="Chromosome"/>
</dbReference>
<proteinExistence type="predicted"/>
<sequence length="241" mass="26992">MTAGLLVRTPNGDIQLDGQSPAISLYKKTTYTTDKLEYVCASAKSIIAVCLEDYTNNRIRFDLVDNLPIGDIRRYSIECLATNHWPTVGTFTVYEFMSIDDFPSVDSFKYGLELYDENNKLIFSSNYPTIKPVAYIQRANGSPYNLPLRQPAEAYNTTIRGGTKGKKFAILINQIGYQAKQWYNGRQSLNYAIAGFYVDEVAGTFNLDYRWISVARTSGTTQTASAGDPFSSALAIDVTYY</sequence>
<organism evidence="1 2">
    <name type="scientific">Acinetobacter seifertii</name>
    <dbReference type="NCBI Taxonomy" id="1530123"/>
    <lineage>
        <taxon>Bacteria</taxon>
        <taxon>Pseudomonadati</taxon>
        <taxon>Pseudomonadota</taxon>
        <taxon>Gammaproteobacteria</taxon>
        <taxon>Moraxellales</taxon>
        <taxon>Moraxellaceae</taxon>
        <taxon>Acinetobacter</taxon>
        <taxon>Acinetobacter calcoaceticus/baumannii complex</taxon>
    </lineage>
</organism>
<dbReference type="RefSeq" id="WP_216984771.1">
    <property type="nucleotide sequence ID" value="NZ_CP077365.1"/>
</dbReference>
<evidence type="ECO:0000313" key="2">
    <source>
        <dbReference type="Proteomes" id="UP000683517"/>
    </source>
</evidence>
<name>A0ABX8L5E3_9GAMM</name>
<evidence type="ECO:0008006" key="3">
    <source>
        <dbReference type="Google" id="ProtNLM"/>
    </source>
</evidence>
<keyword evidence="2" id="KW-1185">Reference proteome</keyword>
<evidence type="ECO:0000313" key="1">
    <source>
        <dbReference type="EMBL" id="QXB46058.1"/>
    </source>
</evidence>
<dbReference type="EMBL" id="CP077365">
    <property type="protein sequence ID" value="QXB46058.1"/>
    <property type="molecule type" value="Genomic_DNA"/>
</dbReference>
<protein>
    <recommendedName>
        <fullName evidence="3">Fimbrial protein</fullName>
    </recommendedName>
</protein>
<reference evidence="1 2" key="1">
    <citation type="submission" date="2021-06" db="EMBL/GenBank/DDBJ databases">
        <title>FDA dAtabase for Regulatory Grade micrObial Sequences (FDA-ARGOS): Supporting development and validation of Infectious Disease Dx tests.</title>
        <authorList>
            <person name="Sproer C."/>
            <person name="Gronow S."/>
            <person name="Severitt S."/>
            <person name="Schroder I."/>
            <person name="Tallon L."/>
            <person name="Sadzewicz L."/>
            <person name="Zhao X."/>
            <person name="Boylan J."/>
            <person name="Ott S."/>
            <person name="Bowen H."/>
            <person name="Vavikolanu K."/>
            <person name="Mehta A."/>
            <person name="Aluvathingal J."/>
            <person name="Nadendla S."/>
            <person name="Lowell S."/>
            <person name="Myers T."/>
            <person name="Yan Y."/>
        </authorList>
    </citation>
    <scope>NUCLEOTIDE SEQUENCE [LARGE SCALE GENOMIC DNA]</scope>
    <source>
        <strain evidence="1 2">FDAARGOS 1400</strain>
    </source>
</reference>
<accession>A0ABX8L5E3</accession>
<gene>
    <name evidence="1" type="ORF">I6L30_16830</name>
</gene>